<proteinExistence type="predicted"/>
<feature type="domain" description="Beta-lactamase-related" evidence="2">
    <location>
        <begin position="27"/>
        <end position="260"/>
    </location>
</feature>
<evidence type="ECO:0000313" key="4">
    <source>
        <dbReference type="Proteomes" id="UP001203945"/>
    </source>
</evidence>
<feature type="region of interest" description="Disordered" evidence="1">
    <location>
        <begin position="1"/>
        <end position="20"/>
    </location>
</feature>
<organism evidence="3 4">
    <name type="scientific">Paracoccus albicereus</name>
    <dbReference type="NCBI Taxonomy" id="2922394"/>
    <lineage>
        <taxon>Bacteria</taxon>
        <taxon>Pseudomonadati</taxon>
        <taxon>Pseudomonadota</taxon>
        <taxon>Alphaproteobacteria</taxon>
        <taxon>Rhodobacterales</taxon>
        <taxon>Paracoccaceae</taxon>
        <taxon>Paracoccus</taxon>
    </lineage>
</organism>
<dbReference type="InterPro" id="IPR012338">
    <property type="entry name" value="Beta-lactam/transpept-like"/>
</dbReference>
<dbReference type="InterPro" id="IPR001466">
    <property type="entry name" value="Beta-lactam-related"/>
</dbReference>
<name>A0ABT1MUK0_9RHOB</name>
<keyword evidence="4" id="KW-1185">Reference proteome</keyword>
<dbReference type="EMBL" id="JAKZEU010000007">
    <property type="protein sequence ID" value="MCQ0972012.1"/>
    <property type="molecule type" value="Genomic_DNA"/>
</dbReference>
<evidence type="ECO:0000313" key="3">
    <source>
        <dbReference type="EMBL" id="MCQ0972012.1"/>
    </source>
</evidence>
<dbReference type="Proteomes" id="UP001203945">
    <property type="component" value="Unassembled WGS sequence"/>
</dbReference>
<dbReference type="Gene3D" id="3.40.710.10">
    <property type="entry name" value="DD-peptidase/beta-lactamase superfamily"/>
    <property type="match status" value="1"/>
</dbReference>
<comment type="caution">
    <text evidence="3">The sequence shown here is derived from an EMBL/GenBank/DDBJ whole genome shotgun (WGS) entry which is preliminary data.</text>
</comment>
<dbReference type="RefSeq" id="WP_255331019.1">
    <property type="nucleotide sequence ID" value="NZ_JAKZEU010000007.1"/>
</dbReference>
<gene>
    <name evidence="3" type="ORF">MLD63_16435</name>
</gene>
<dbReference type="SUPFAM" id="SSF56601">
    <property type="entry name" value="beta-lactamase/transpeptidase-like"/>
    <property type="match status" value="1"/>
</dbReference>
<protein>
    <submittedName>
        <fullName evidence="3">Beta-lactamase family protein</fullName>
    </submittedName>
</protein>
<dbReference type="InterPro" id="IPR050789">
    <property type="entry name" value="Diverse_Enzym_Activities"/>
</dbReference>
<dbReference type="PANTHER" id="PTHR43283">
    <property type="entry name" value="BETA-LACTAMASE-RELATED"/>
    <property type="match status" value="1"/>
</dbReference>
<evidence type="ECO:0000259" key="2">
    <source>
        <dbReference type="Pfam" id="PF00144"/>
    </source>
</evidence>
<reference evidence="3 4" key="1">
    <citation type="submission" date="2022-03" db="EMBL/GenBank/DDBJ databases">
        <authorList>
            <person name="He Y."/>
        </authorList>
    </citation>
    <scope>NUCLEOTIDE SEQUENCE [LARGE SCALE GENOMIC DNA]</scope>
    <source>
        <strain evidence="3 4">TK19116</strain>
    </source>
</reference>
<sequence length="297" mass="32856">MPQRQPTFSHRIVRDPPEDAESERAPIFPYWSLTKTVIAICALKLSEMGRIDLDEPVTSEPFTLRQLLYHTAGLPDYGTLPQYHAAVRNHDEPWSRDDLLRVALAQGNRFAPGEGWAYSNVGYMLARERIEEVAGRPLASLVSEMICDPLDLRSISLASSREAFSHVHWQAARHYHPGWVYHGCLIGTAADAARLLHALFTSRLLEPSTLSQMLKRYPLGGAIEGRPWTDHGYAIGLMSGRMGDAGRAIGHSGGGPFSVNAVYHFPDLEDPVTVASFCDGRDEGLAEFAALRLATDH</sequence>
<accession>A0ABT1MUK0</accession>
<dbReference type="Pfam" id="PF00144">
    <property type="entry name" value="Beta-lactamase"/>
    <property type="match status" value="1"/>
</dbReference>
<evidence type="ECO:0000256" key="1">
    <source>
        <dbReference type="SAM" id="MobiDB-lite"/>
    </source>
</evidence>